<dbReference type="InterPro" id="IPR002164">
    <property type="entry name" value="NAP_family"/>
</dbReference>
<evidence type="ECO:0000313" key="4">
    <source>
        <dbReference type="EMBL" id="RZC66585.1"/>
    </source>
</evidence>
<dbReference type="Proteomes" id="UP000316621">
    <property type="component" value="Chromosome 6"/>
</dbReference>
<organism evidence="4 5">
    <name type="scientific">Papaver somniferum</name>
    <name type="common">Opium poppy</name>
    <dbReference type="NCBI Taxonomy" id="3469"/>
    <lineage>
        <taxon>Eukaryota</taxon>
        <taxon>Viridiplantae</taxon>
        <taxon>Streptophyta</taxon>
        <taxon>Embryophyta</taxon>
        <taxon>Tracheophyta</taxon>
        <taxon>Spermatophyta</taxon>
        <taxon>Magnoliopsida</taxon>
        <taxon>Ranunculales</taxon>
        <taxon>Papaveraceae</taxon>
        <taxon>Papaveroideae</taxon>
        <taxon>Papaver</taxon>
    </lineage>
</organism>
<keyword evidence="2" id="KW-0143">Chaperone</keyword>
<dbReference type="Gramene" id="RZC66585">
    <property type="protein sequence ID" value="RZC66585"/>
    <property type="gene ID" value="C5167_010274"/>
</dbReference>
<evidence type="ECO:0000256" key="3">
    <source>
        <dbReference type="RuleBase" id="RU003876"/>
    </source>
</evidence>
<comment type="similarity">
    <text evidence="1 3">Belongs to the nucleosome assembly protein (NAP) family.</text>
</comment>
<evidence type="ECO:0000256" key="2">
    <source>
        <dbReference type="ARBA" id="ARBA00023186"/>
    </source>
</evidence>
<dbReference type="STRING" id="3469.A0A4Y7K3N2"/>
<dbReference type="GO" id="GO:0006334">
    <property type="term" value="P:nucleosome assembly"/>
    <property type="evidence" value="ECO:0007669"/>
    <property type="project" value="InterPro"/>
</dbReference>
<dbReference type="AlphaFoldDB" id="A0A4Y7K3N2"/>
<dbReference type="GO" id="GO:0042393">
    <property type="term" value="F:histone binding"/>
    <property type="evidence" value="ECO:0007669"/>
    <property type="project" value="UniProtKB-ARBA"/>
</dbReference>
<gene>
    <name evidence="4" type="ORF">C5167_010274</name>
</gene>
<keyword evidence="5" id="KW-1185">Reference proteome</keyword>
<dbReference type="EMBL" id="CM010720">
    <property type="protein sequence ID" value="RZC66585.1"/>
    <property type="molecule type" value="Genomic_DNA"/>
</dbReference>
<evidence type="ECO:0000256" key="1">
    <source>
        <dbReference type="ARBA" id="ARBA00009947"/>
    </source>
</evidence>
<dbReference type="PANTHER" id="PTHR11875">
    <property type="entry name" value="TESTIS-SPECIFIC Y-ENCODED PROTEIN"/>
    <property type="match status" value="1"/>
</dbReference>
<accession>A0A4Y7K3N2</accession>
<proteinExistence type="inferred from homology"/>
<name>A0A4Y7K3N2_PAPSO</name>
<dbReference type="SUPFAM" id="SSF143113">
    <property type="entry name" value="NAP-like"/>
    <property type="match status" value="1"/>
</dbReference>
<dbReference type="Gene3D" id="3.30.1120.90">
    <property type="entry name" value="Nucleosome assembly protein"/>
    <property type="match status" value="1"/>
</dbReference>
<dbReference type="Pfam" id="PF00956">
    <property type="entry name" value="NAP"/>
    <property type="match status" value="1"/>
</dbReference>
<dbReference type="GO" id="GO:0005634">
    <property type="term" value="C:nucleus"/>
    <property type="evidence" value="ECO:0007669"/>
    <property type="project" value="InterPro"/>
</dbReference>
<sequence>MIGIRKYLEYYERLNQLMIPSLSKEELIQKEKANLGDWKKVAVISSSDLSLVLSLENLMQVQHEQLDLFMSDDSLKRRLNKEDKKIIKFLRTVDVEGHPDVTPECTITLNFDKNPYFKNSSLTKNFKISEKGIFDVRCTPVIWKNGKGNTAVLEEKSSKQSHTDMPKSFFTWFEDPTESSMTRQLVFPFLSFEL</sequence>
<protein>
    <submittedName>
        <fullName evidence="4">Uncharacterized protein</fullName>
    </submittedName>
</protein>
<dbReference type="GO" id="GO:0000724">
    <property type="term" value="P:double-strand break repair via homologous recombination"/>
    <property type="evidence" value="ECO:0007669"/>
    <property type="project" value="UniProtKB-ARBA"/>
</dbReference>
<evidence type="ECO:0000313" key="5">
    <source>
        <dbReference type="Proteomes" id="UP000316621"/>
    </source>
</evidence>
<dbReference type="InterPro" id="IPR037231">
    <property type="entry name" value="NAP-like_sf"/>
</dbReference>
<reference evidence="4 5" key="1">
    <citation type="journal article" date="2018" name="Science">
        <title>The opium poppy genome and morphinan production.</title>
        <authorList>
            <person name="Guo L."/>
            <person name="Winzer T."/>
            <person name="Yang X."/>
            <person name="Li Y."/>
            <person name="Ning Z."/>
            <person name="He Z."/>
            <person name="Teodor R."/>
            <person name="Lu Y."/>
            <person name="Bowser T.A."/>
            <person name="Graham I.A."/>
            <person name="Ye K."/>
        </authorList>
    </citation>
    <scope>NUCLEOTIDE SEQUENCE [LARGE SCALE GENOMIC DNA]</scope>
    <source>
        <strain evidence="5">cv. HN1</strain>
        <tissue evidence="4">Leaves</tissue>
    </source>
</reference>